<keyword evidence="2" id="KW-1185">Reference proteome</keyword>
<reference evidence="1" key="1">
    <citation type="submission" date="2023-03" db="EMBL/GenBank/DDBJ databases">
        <title>Massive genome expansion in bonnet fungi (Mycena s.s.) driven by repeated elements and novel gene families across ecological guilds.</title>
        <authorList>
            <consortium name="Lawrence Berkeley National Laboratory"/>
            <person name="Harder C.B."/>
            <person name="Miyauchi S."/>
            <person name="Viragh M."/>
            <person name="Kuo A."/>
            <person name="Thoen E."/>
            <person name="Andreopoulos B."/>
            <person name="Lu D."/>
            <person name="Skrede I."/>
            <person name="Drula E."/>
            <person name="Henrissat B."/>
            <person name="Morin E."/>
            <person name="Kohler A."/>
            <person name="Barry K."/>
            <person name="LaButti K."/>
            <person name="Morin E."/>
            <person name="Salamov A."/>
            <person name="Lipzen A."/>
            <person name="Mereny Z."/>
            <person name="Hegedus B."/>
            <person name="Baldrian P."/>
            <person name="Stursova M."/>
            <person name="Weitz H."/>
            <person name="Taylor A."/>
            <person name="Grigoriev I.V."/>
            <person name="Nagy L.G."/>
            <person name="Martin F."/>
            <person name="Kauserud H."/>
        </authorList>
    </citation>
    <scope>NUCLEOTIDE SEQUENCE</scope>
    <source>
        <strain evidence="1">CBHHK067</strain>
    </source>
</reference>
<evidence type="ECO:0000313" key="1">
    <source>
        <dbReference type="EMBL" id="KAJ7683766.1"/>
    </source>
</evidence>
<sequence>MQIEWSKFHGKRPPFGPRATVLVRKCAESRYPGARDRVCIVPSRIQGAIRCAFQARIEWSSFQSKWTRSEAVAGVLVENDLNRPKMEKKTARTLCSANGFKPQQHVKGIGGGSKALNWILNITGTLVQDIGCRIRTLDGPSKKRGGGKKYISASLTGRAAAITPKFIYLKVSDSSEIF</sequence>
<dbReference type="AlphaFoldDB" id="A0AAD7D8E1"/>
<proteinExistence type="predicted"/>
<dbReference type="Proteomes" id="UP001221757">
    <property type="component" value="Unassembled WGS sequence"/>
</dbReference>
<gene>
    <name evidence="1" type="ORF">B0H17DRAFT_1137534</name>
</gene>
<dbReference type="EMBL" id="JARKIE010000105">
    <property type="protein sequence ID" value="KAJ7683766.1"/>
    <property type="molecule type" value="Genomic_DNA"/>
</dbReference>
<evidence type="ECO:0000313" key="2">
    <source>
        <dbReference type="Proteomes" id="UP001221757"/>
    </source>
</evidence>
<comment type="caution">
    <text evidence="1">The sequence shown here is derived from an EMBL/GenBank/DDBJ whole genome shotgun (WGS) entry which is preliminary data.</text>
</comment>
<name>A0AAD7D8E1_MYCRO</name>
<organism evidence="1 2">
    <name type="scientific">Mycena rosella</name>
    <name type="common">Pink bonnet</name>
    <name type="synonym">Agaricus rosellus</name>
    <dbReference type="NCBI Taxonomy" id="1033263"/>
    <lineage>
        <taxon>Eukaryota</taxon>
        <taxon>Fungi</taxon>
        <taxon>Dikarya</taxon>
        <taxon>Basidiomycota</taxon>
        <taxon>Agaricomycotina</taxon>
        <taxon>Agaricomycetes</taxon>
        <taxon>Agaricomycetidae</taxon>
        <taxon>Agaricales</taxon>
        <taxon>Marasmiineae</taxon>
        <taxon>Mycenaceae</taxon>
        <taxon>Mycena</taxon>
    </lineage>
</organism>
<protein>
    <submittedName>
        <fullName evidence="1">Uncharacterized protein</fullName>
    </submittedName>
</protein>
<accession>A0AAD7D8E1</accession>